<dbReference type="GO" id="GO:0005198">
    <property type="term" value="F:structural molecule activity"/>
    <property type="evidence" value="ECO:0007669"/>
    <property type="project" value="InterPro"/>
</dbReference>
<evidence type="ECO:0000259" key="1">
    <source>
        <dbReference type="Pfam" id="PF00669"/>
    </source>
</evidence>
<dbReference type="AlphaFoldDB" id="A0A0F9JE64"/>
<sequence length="253" mass="26654">MALYIDTSRVATDTVRILTMSYGFLDRITDRLVTTARTDPAVAVSLSGRANSDLAYVTQQLSTTQNDISMHQAAQIALDALAEHLADMRELAMQASSGGYAQDQISAMDARYQELAGEVYGIVANTRFNGTALFSGADSLVALSLTDVTEISLTSLTDIGLSDIAIAIADLTAAQSNVSADLGRLATTAAQLEEQADRLSAFEVSVYSVEKAMRAASTTAASIEALFTLALNAQANTLADSALRLLDLNLSDG</sequence>
<feature type="domain" description="Flagellin N-terminal" evidence="1">
    <location>
        <begin position="34"/>
        <end position="137"/>
    </location>
</feature>
<protein>
    <recommendedName>
        <fullName evidence="1">Flagellin N-terminal domain-containing protein</fullName>
    </recommendedName>
</protein>
<dbReference type="Gene3D" id="1.20.1330.10">
    <property type="entry name" value="f41 fragment of flagellin, N-terminal domain"/>
    <property type="match status" value="1"/>
</dbReference>
<dbReference type="PANTHER" id="PTHR42792">
    <property type="entry name" value="FLAGELLIN"/>
    <property type="match status" value="1"/>
</dbReference>
<gene>
    <name evidence="2" type="ORF">LCGC14_1464330</name>
</gene>
<dbReference type="InterPro" id="IPR001029">
    <property type="entry name" value="Flagellin_N"/>
</dbReference>
<dbReference type="PANTHER" id="PTHR42792:SF2">
    <property type="entry name" value="FLAGELLIN"/>
    <property type="match status" value="1"/>
</dbReference>
<dbReference type="InterPro" id="IPR001492">
    <property type="entry name" value="Flagellin"/>
</dbReference>
<dbReference type="GO" id="GO:0009288">
    <property type="term" value="C:bacterial-type flagellum"/>
    <property type="evidence" value="ECO:0007669"/>
    <property type="project" value="InterPro"/>
</dbReference>
<dbReference type="Pfam" id="PF00669">
    <property type="entry name" value="Flagellin_N"/>
    <property type="match status" value="1"/>
</dbReference>
<reference evidence="2" key="1">
    <citation type="journal article" date="2015" name="Nature">
        <title>Complex archaea that bridge the gap between prokaryotes and eukaryotes.</title>
        <authorList>
            <person name="Spang A."/>
            <person name="Saw J.H."/>
            <person name="Jorgensen S.L."/>
            <person name="Zaremba-Niedzwiedzka K."/>
            <person name="Martijn J."/>
            <person name="Lind A.E."/>
            <person name="van Eijk R."/>
            <person name="Schleper C."/>
            <person name="Guy L."/>
            <person name="Ettema T.J."/>
        </authorList>
    </citation>
    <scope>NUCLEOTIDE SEQUENCE</scope>
</reference>
<proteinExistence type="predicted"/>
<dbReference type="SUPFAM" id="SSF64518">
    <property type="entry name" value="Phase 1 flagellin"/>
    <property type="match status" value="1"/>
</dbReference>
<evidence type="ECO:0000313" key="2">
    <source>
        <dbReference type="EMBL" id="KKM68094.1"/>
    </source>
</evidence>
<accession>A0A0F9JE64</accession>
<name>A0A0F9JE64_9ZZZZ</name>
<organism evidence="2">
    <name type="scientific">marine sediment metagenome</name>
    <dbReference type="NCBI Taxonomy" id="412755"/>
    <lineage>
        <taxon>unclassified sequences</taxon>
        <taxon>metagenomes</taxon>
        <taxon>ecological metagenomes</taxon>
    </lineage>
</organism>
<dbReference type="EMBL" id="LAZR01010228">
    <property type="protein sequence ID" value="KKM68094.1"/>
    <property type="molecule type" value="Genomic_DNA"/>
</dbReference>
<comment type="caution">
    <text evidence="2">The sequence shown here is derived from an EMBL/GenBank/DDBJ whole genome shotgun (WGS) entry which is preliminary data.</text>
</comment>